<dbReference type="EMBL" id="VBQZ03000207">
    <property type="protein sequence ID" value="MXQ97925.1"/>
    <property type="molecule type" value="Genomic_DNA"/>
</dbReference>
<evidence type="ECO:0000256" key="1">
    <source>
        <dbReference type="SAM" id="MobiDB-lite"/>
    </source>
</evidence>
<protein>
    <submittedName>
        <fullName evidence="2">Uncharacterized protein</fullName>
    </submittedName>
</protein>
<feature type="region of interest" description="Disordered" evidence="1">
    <location>
        <begin position="204"/>
        <end position="260"/>
    </location>
</feature>
<name>A0A6B0S8Q1_9CETA</name>
<dbReference type="AlphaFoldDB" id="A0A6B0S8Q1"/>
<evidence type="ECO:0000313" key="2">
    <source>
        <dbReference type="EMBL" id="MXQ97925.1"/>
    </source>
</evidence>
<feature type="region of interest" description="Disordered" evidence="1">
    <location>
        <begin position="104"/>
        <end position="168"/>
    </location>
</feature>
<feature type="compositionally biased region" description="Low complexity" evidence="1">
    <location>
        <begin position="122"/>
        <end position="135"/>
    </location>
</feature>
<reference evidence="2" key="1">
    <citation type="submission" date="2019-10" db="EMBL/GenBank/DDBJ databases">
        <title>The sequence and de novo assembly of the wild yak genome.</title>
        <authorList>
            <person name="Liu Y."/>
        </authorList>
    </citation>
    <scope>NUCLEOTIDE SEQUENCE [LARGE SCALE GENOMIC DNA]</scope>
    <source>
        <strain evidence="2">WY2019</strain>
    </source>
</reference>
<gene>
    <name evidence="2" type="ORF">E5288_WYG003963</name>
</gene>
<comment type="caution">
    <text evidence="2">The sequence shown here is derived from an EMBL/GenBank/DDBJ whole genome shotgun (WGS) entry which is preliminary data.</text>
</comment>
<evidence type="ECO:0000313" key="3">
    <source>
        <dbReference type="Proteomes" id="UP000322234"/>
    </source>
</evidence>
<dbReference type="Proteomes" id="UP000322234">
    <property type="component" value="Unassembled WGS sequence"/>
</dbReference>
<organism evidence="2 3">
    <name type="scientific">Bos mutus</name>
    <name type="common">wild yak</name>
    <dbReference type="NCBI Taxonomy" id="72004"/>
    <lineage>
        <taxon>Eukaryota</taxon>
        <taxon>Metazoa</taxon>
        <taxon>Chordata</taxon>
        <taxon>Craniata</taxon>
        <taxon>Vertebrata</taxon>
        <taxon>Euteleostomi</taxon>
        <taxon>Mammalia</taxon>
        <taxon>Eutheria</taxon>
        <taxon>Laurasiatheria</taxon>
        <taxon>Artiodactyla</taxon>
        <taxon>Ruminantia</taxon>
        <taxon>Pecora</taxon>
        <taxon>Bovidae</taxon>
        <taxon>Bovinae</taxon>
        <taxon>Bos</taxon>
    </lineage>
</organism>
<keyword evidence="3" id="KW-1185">Reference proteome</keyword>
<proteinExistence type="predicted"/>
<accession>A0A6B0S8Q1</accession>
<sequence length="260" mass="28446">MIRGLPAREERGQVPGPGARIGMIRLRPCVSRPRPSSTFQVLRRWSAHRQVNIHGLDAMDTHSLAFYSAFPKENYILIRWPLSPLLLLEGIELSELRPVNTWTAPSPISGPRGPPEQHGLCQQQPQPTTRLPQDQGPGRCPPSRCVTTQSGSRVAPLPPANSRTGPPLGARLTYRGAGLPLCWQRQALIEKMLGHSEELTASGRAEKGDVPFKPSCSSAAPGRACKSRNFRRDAQRRSCLGARSQEAVCPSAPASPRRLP</sequence>